<evidence type="ECO:0000256" key="6">
    <source>
        <dbReference type="ARBA" id="ARBA00023136"/>
    </source>
</evidence>
<dbReference type="EMBL" id="REGN01008270">
    <property type="protein sequence ID" value="RNA04006.1"/>
    <property type="molecule type" value="Genomic_DNA"/>
</dbReference>
<sequence>MNLSNLTISQNDEIFGFYVTNYLDLITRFVSFFVHILYGLIVFFNKKLHKRSYIYMHHVNFISFVYILHFMCYFFNRTVTLGDEYQLEETVCTLSEIVWRLLAFLRTYSILLLAIYRYSAVSWLNIHKKLNSKLSYLMVPIGITWLMAGLFTLVVKLSLKTTYSRSFCTPGFAKRVSLIIANQVVTAILCNLIPVGLVVYIYTKILSQLHSKTTNLNKHTKQQNSSSSQSHLKFAKQFILINIFNVLSSMVSIVVNVAMVLSSYQNFKYLDSDVEFVNVDDLFVELRPAFRAVFITLQTFVPILSIVYNPEIKCIRTFFKKSTTVSSSEVHQA</sequence>
<evidence type="ECO:0000313" key="12">
    <source>
        <dbReference type="Proteomes" id="UP000276133"/>
    </source>
</evidence>
<evidence type="ECO:0000256" key="5">
    <source>
        <dbReference type="ARBA" id="ARBA00023040"/>
    </source>
</evidence>
<feature type="transmembrane region" description="Helical" evidence="9">
    <location>
        <begin position="97"/>
        <end position="116"/>
    </location>
</feature>
<feature type="transmembrane region" description="Helical" evidence="9">
    <location>
        <begin position="57"/>
        <end position="77"/>
    </location>
</feature>
<dbReference type="PANTHER" id="PTHR24228:SF59">
    <property type="entry name" value="NEUROPEPTIDE RECEPTOR 15"/>
    <property type="match status" value="1"/>
</dbReference>
<dbReference type="PANTHER" id="PTHR24228">
    <property type="entry name" value="B2 BRADYKININ RECEPTOR/ANGIOTENSIN II RECEPTOR"/>
    <property type="match status" value="1"/>
</dbReference>
<dbReference type="SUPFAM" id="SSF81321">
    <property type="entry name" value="Family A G protein-coupled receptor-like"/>
    <property type="match status" value="1"/>
</dbReference>
<dbReference type="AlphaFoldDB" id="A0A3M7PXX5"/>
<evidence type="ECO:0000256" key="3">
    <source>
        <dbReference type="ARBA" id="ARBA00022692"/>
    </source>
</evidence>
<keyword evidence="5" id="KW-0297">G-protein coupled receptor</keyword>
<feature type="transmembrane region" description="Helical" evidence="9">
    <location>
        <begin position="289"/>
        <end position="308"/>
    </location>
</feature>
<gene>
    <name evidence="11" type="ORF">BpHYR1_006924</name>
</gene>
<dbReference type="InterPro" id="IPR017452">
    <property type="entry name" value="GPCR_Rhodpsn_7TM"/>
</dbReference>
<feature type="transmembrane region" description="Helical" evidence="9">
    <location>
        <begin position="137"/>
        <end position="159"/>
    </location>
</feature>
<accession>A0A3M7PXX5</accession>
<evidence type="ECO:0000256" key="7">
    <source>
        <dbReference type="ARBA" id="ARBA00023170"/>
    </source>
</evidence>
<keyword evidence="12" id="KW-1185">Reference proteome</keyword>
<dbReference type="Proteomes" id="UP000276133">
    <property type="component" value="Unassembled WGS sequence"/>
</dbReference>
<evidence type="ECO:0000256" key="2">
    <source>
        <dbReference type="ARBA" id="ARBA00022475"/>
    </source>
</evidence>
<proteinExistence type="predicted"/>
<dbReference type="CDD" id="cd00637">
    <property type="entry name" value="7tm_classA_rhodopsin-like"/>
    <property type="match status" value="1"/>
</dbReference>
<dbReference type="GO" id="GO:0005886">
    <property type="term" value="C:plasma membrane"/>
    <property type="evidence" value="ECO:0007669"/>
    <property type="project" value="UniProtKB-SubCell"/>
</dbReference>
<dbReference type="PROSITE" id="PS50262">
    <property type="entry name" value="G_PROTEIN_RECEP_F1_2"/>
    <property type="match status" value="1"/>
</dbReference>
<evidence type="ECO:0000256" key="9">
    <source>
        <dbReference type="SAM" id="Phobius"/>
    </source>
</evidence>
<feature type="domain" description="G-protein coupled receptors family 1 profile" evidence="10">
    <location>
        <begin position="34"/>
        <end position="313"/>
    </location>
</feature>
<organism evidence="11 12">
    <name type="scientific">Brachionus plicatilis</name>
    <name type="common">Marine rotifer</name>
    <name type="synonym">Brachionus muelleri</name>
    <dbReference type="NCBI Taxonomy" id="10195"/>
    <lineage>
        <taxon>Eukaryota</taxon>
        <taxon>Metazoa</taxon>
        <taxon>Spiralia</taxon>
        <taxon>Gnathifera</taxon>
        <taxon>Rotifera</taxon>
        <taxon>Eurotatoria</taxon>
        <taxon>Monogononta</taxon>
        <taxon>Pseudotrocha</taxon>
        <taxon>Ploima</taxon>
        <taxon>Brachionidae</taxon>
        <taxon>Brachionus</taxon>
    </lineage>
</organism>
<feature type="transmembrane region" description="Helical" evidence="9">
    <location>
        <begin position="25"/>
        <end position="45"/>
    </location>
</feature>
<feature type="transmembrane region" description="Helical" evidence="9">
    <location>
        <begin position="238"/>
        <end position="261"/>
    </location>
</feature>
<evidence type="ECO:0000256" key="1">
    <source>
        <dbReference type="ARBA" id="ARBA00004651"/>
    </source>
</evidence>
<dbReference type="GO" id="GO:0004930">
    <property type="term" value="F:G protein-coupled receptor activity"/>
    <property type="evidence" value="ECO:0007669"/>
    <property type="project" value="UniProtKB-KW"/>
</dbReference>
<evidence type="ECO:0000256" key="4">
    <source>
        <dbReference type="ARBA" id="ARBA00022989"/>
    </source>
</evidence>
<name>A0A3M7PXX5_BRAPC</name>
<keyword evidence="2" id="KW-1003">Cell membrane</keyword>
<keyword evidence="8" id="KW-0807">Transducer</keyword>
<comment type="subcellular location">
    <subcellularLocation>
        <location evidence="1">Cell membrane</location>
        <topology evidence="1">Multi-pass membrane protein</topology>
    </subcellularLocation>
</comment>
<dbReference type="OrthoDB" id="10160379at2759"/>
<reference evidence="11 12" key="1">
    <citation type="journal article" date="2018" name="Sci. Rep.">
        <title>Genomic signatures of local adaptation to the degree of environmental predictability in rotifers.</title>
        <authorList>
            <person name="Franch-Gras L."/>
            <person name="Hahn C."/>
            <person name="Garcia-Roger E.M."/>
            <person name="Carmona M.J."/>
            <person name="Serra M."/>
            <person name="Gomez A."/>
        </authorList>
    </citation>
    <scope>NUCLEOTIDE SEQUENCE [LARGE SCALE GENOMIC DNA]</scope>
    <source>
        <strain evidence="11">HYR1</strain>
    </source>
</reference>
<keyword evidence="6 9" id="KW-0472">Membrane</keyword>
<evidence type="ECO:0000313" key="11">
    <source>
        <dbReference type="EMBL" id="RNA04006.1"/>
    </source>
</evidence>
<dbReference type="Gene3D" id="1.20.1070.10">
    <property type="entry name" value="Rhodopsin 7-helix transmembrane proteins"/>
    <property type="match status" value="1"/>
</dbReference>
<feature type="transmembrane region" description="Helical" evidence="9">
    <location>
        <begin position="179"/>
        <end position="202"/>
    </location>
</feature>
<protein>
    <recommendedName>
        <fullName evidence="10">G-protein coupled receptors family 1 profile domain-containing protein</fullName>
    </recommendedName>
</protein>
<keyword evidence="3 9" id="KW-0812">Transmembrane</keyword>
<comment type="caution">
    <text evidence="11">The sequence shown here is derived from an EMBL/GenBank/DDBJ whole genome shotgun (WGS) entry which is preliminary data.</text>
</comment>
<evidence type="ECO:0000259" key="10">
    <source>
        <dbReference type="PROSITE" id="PS50262"/>
    </source>
</evidence>
<evidence type="ECO:0000256" key="8">
    <source>
        <dbReference type="ARBA" id="ARBA00023224"/>
    </source>
</evidence>
<keyword evidence="4 9" id="KW-1133">Transmembrane helix</keyword>
<keyword evidence="7" id="KW-0675">Receptor</keyword>